<evidence type="ECO:0000313" key="2">
    <source>
        <dbReference type="Proteomes" id="UP000198660"/>
    </source>
</evidence>
<gene>
    <name evidence="1" type="ORF">SAMN05444972_1189</name>
</gene>
<dbReference type="OrthoDB" id="5690804at2"/>
<dbReference type="AlphaFoldDB" id="A0A1I6ULN4"/>
<dbReference type="EMBL" id="FPAA01000018">
    <property type="protein sequence ID" value="SFT02362.1"/>
    <property type="molecule type" value="Genomic_DNA"/>
</dbReference>
<evidence type="ECO:0000313" key="1">
    <source>
        <dbReference type="EMBL" id="SFT02362.1"/>
    </source>
</evidence>
<accession>A0A1I6ULN4</accession>
<sequence length="142" mass="16311">MEIEIIPYQGIIVEGKDISLGMKRNEIWEVLGKPISQFKKTYLSEQLTDEYTGMHVFYNNEDKCVAIEMNDSSSPEFKGSFFFDKKFDEIKRLFVEMGDDSLEVDDSGLTSIKYGIGIYIPDIEENGNVDGVIVFKKGYYED</sequence>
<proteinExistence type="predicted"/>
<dbReference type="Proteomes" id="UP000198660">
    <property type="component" value="Unassembled WGS sequence"/>
</dbReference>
<keyword evidence="2" id="KW-1185">Reference proteome</keyword>
<dbReference type="RefSeq" id="WP_091839582.1">
    <property type="nucleotide sequence ID" value="NZ_FPAA01000018.1"/>
</dbReference>
<organism evidence="1 2">
    <name type="scientific">Marininema halotolerans</name>
    <dbReference type="NCBI Taxonomy" id="1155944"/>
    <lineage>
        <taxon>Bacteria</taxon>
        <taxon>Bacillati</taxon>
        <taxon>Bacillota</taxon>
        <taxon>Bacilli</taxon>
        <taxon>Bacillales</taxon>
        <taxon>Thermoactinomycetaceae</taxon>
        <taxon>Marininema</taxon>
    </lineage>
</organism>
<protein>
    <submittedName>
        <fullName evidence="1">Uncharacterized protein</fullName>
    </submittedName>
</protein>
<name>A0A1I6ULN4_9BACL</name>
<reference evidence="2" key="1">
    <citation type="submission" date="2016-10" db="EMBL/GenBank/DDBJ databases">
        <authorList>
            <person name="Varghese N."/>
            <person name="Submissions S."/>
        </authorList>
    </citation>
    <scope>NUCLEOTIDE SEQUENCE [LARGE SCALE GENOMIC DNA]</scope>
    <source>
        <strain evidence="2">DSM 45789</strain>
    </source>
</reference>